<evidence type="ECO:0000256" key="4">
    <source>
        <dbReference type="ARBA" id="ARBA00022519"/>
    </source>
</evidence>
<keyword evidence="3" id="KW-1003">Cell membrane</keyword>
<evidence type="ECO:0000256" key="8">
    <source>
        <dbReference type="ARBA" id="ARBA00038436"/>
    </source>
</evidence>
<dbReference type="AlphaFoldDB" id="A0A1M5GTT5"/>
<dbReference type="STRING" id="1122206.SAMN02745753_03212"/>
<keyword evidence="4 9" id="KW-0997">Cell inner membrane</keyword>
<keyword evidence="5 9" id="KW-0812">Transmembrane</keyword>
<dbReference type="GO" id="GO:0005886">
    <property type="term" value="C:plasma membrane"/>
    <property type="evidence" value="ECO:0007669"/>
    <property type="project" value="UniProtKB-SubCell"/>
</dbReference>
<dbReference type="Pfam" id="PF04290">
    <property type="entry name" value="DctQ"/>
    <property type="match status" value="1"/>
</dbReference>
<keyword evidence="6 9" id="KW-1133">Transmembrane helix</keyword>
<dbReference type="InterPro" id="IPR007387">
    <property type="entry name" value="TRAP_DctQ"/>
</dbReference>
<dbReference type="PANTHER" id="PTHR35011:SF11">
    <property type="entry name" value="TRAP TRANSPORTER SMALL PERMEASE PROTEIN"/>
    <property type="match status" value="1"/>
</dbReference>
<dbReference type="RefSeq" id="WP_072840685.1">
    <property type="nucleotide sequence ID" value="NZ_FQVF01000015.1"/>
</dbReference>
<evidence type="ECO:0000256" key="2">
    <source>
        <dbReference type="ARBA" id="ARBA00022448"/>
    </source>
</evidence>
<evidence type="ECO:0000259" key="10">
    <source>
        <dbReference type="Pfam" id="PF04290"/>
    </source>
</evidence>
<dbReference type="GO" id="GO:0022857">
    <property type="term" value="F:transmembrane transporter activity"/>
    <property type="evidence" value="ECO:0007669"/>
    <property type="project" value="UniProtKB-UniRule"/>
</dbReference>
<dbReference type="OrthoDB" id="4964541at2"/>
<proteinExistence type="inferred from homology"/>
<reference evidence="12" key="1">
    <citation type="submission" date="2016-11" db="EMBL/GenBank/DDBJ databases">
        <authorList>
            <person name="Varghese N."/>
            <person name="Submissions S."/>
        </authorList>
    </citation>
    <scope>NUCLEOTIDE SEQUENCE [LARGE SCALE GENOMIC DNA]</scope>
    <source>
        <strain evidence="12">DSM 16579</strain>
    </source>
</reference>
<dbReference type="PANTHER" id="PTHR35011">
    <property type="entry name" value="2,3-DIKETO-L-GULONATE TRAP TRANSPORTER SMALL PERMEASE PROTEIN YIAM"/>
    <property type="match status" value="1"/>
</dbReference>
<comment type="subunit">
    <text evidence="9">The complex comprises the extracytoplasmic solute receptor protein and the two transmembrane proteins.</text>
</comment>
<evidence type="ECO:0000256" key="6">
    <source>
        <dbReference type="ARBA" id="ARBA00022989"/>
    </source>
</evidence>
<keyword evidence="2 9" id="KW-0813">Transport</keyword>
<comment type="subcellular location">
    <subcellularLocation>
        <location evidence="1 9">Cell inner membrane</location>
        <topology evidence="1 9">Multi-pass membrane protein</topology>
    </subcellularLocation>
</comment>
<evidence type="ECO:0000256" key="1">
    <source>
        <dbReference type="ARBA" id="ARBA00004429"/>
    </source>
</evidence>
<feature type="transmembrane region" description="Helical" evidence="9">
    <location>
        <begin position="7"/>
        <end position="26"/>
    </location>
</feature>
<sequence>MKILTNFIARLQISLGVLLLVIFLAATLIQVVTRYLGISVLWTEEIAVNSFIWAMFLGTAVMVKENKHFGFDVLTHYFQGDKRSVLVIIQNLIMLIFCLFCSLYSVEITQAFWNSRWISIPEFRQGYVWLIMPITFISSSVYLVDNIYNEAKTLSCFKGASWNSR</sequence>
<keyword evidence="12" id="KW-1185">Reference proteome</keyword>
<dbReference type="GO" id="GO:0015740">
    <property type="term" value="P:C4-dicarboxylate transport"/>
    <property type="evidence" value="ECO:0007669"/>
    <property type="project" value="TreeGrafter"/>
</dbReference>
<evidence type="ECO:0000313" key="12">
    <source>
        <dbReference type="Proteomes" id="UP000184517"/>
    </source>
</evidence>
<keyword evidence="7 9" id="KW-0472">Membrane</keyword>
<evidence type="ECO:0000256" key="9">
    <source>
        <dbReference type="RuleBase" id="RU369079"/>
    </source>
</evidence>
<gene>
    <name evidence="11" type="ORF">SAMN02745753_03212</name>
</gene>
<name>A0A1M5GTT5_9GAMM</name>
<evidence type="ECO:0000313" key="11">
    <source>
        <dbReference type="EMBL" id="SHG07184.1"/>
    </source>
</evidence>
<organism evidence="11 12">
    <name type="scientific">Marinomonas polaris DSM 16579</name>
    <dbReference type="NCBI Taxonomy" id="1122206"/>
    <lineage>
        <taxon>Bacteria</taxon>
        <taxon>Pseudomonadati</taxon>
        <taxon>Pseudomonadota</taxon>
        <taxon>Gammaproteobacteria</taxon>
        <taxon>Oceanospirillales</taxon>
        <taxon>Oceanospirillaceae</taxon>
        <taxon>Marinomonas</taxon>
    </lineage>
</organism>
<protein>
    <recommendedName>
        <fullName evidence="9">TRAP transporter small permease protein</fullName>
    </recommendedName>
</protein>
<feature type="transmembrane region" description="Helical" evidence="9">
    <location>
        <begin position="126"/>
        <end position="144"/>
    </location>
</feature>
<evidence type="ECO:0000256" key="3">
    <source>
        <dbReference type="ARBA" id="ARBA00022475"/>
    </source>
</evidence>
<accession>A0A1M5GTT5</accession>
<evidence type="ECO:0000256" key="7">
    <source>
        <dbReference type="ARBA" id="ARBA00023136"/>
    </source>
</evidence>
<comment type="similarity">
    <text evidence="8 9">Belongs to the TRAP transporter small permease family.</text>
</comment>
<comment type="function">
    <text evidence="9">Part of the tripartite ATP-independent periplasmic (TRAP) transport system.</text>
</comment>
<dbReference type="InterPro" id="IPR055348">
    <property type="entry name" value="DctQ"/>
</dbReference>
<evidence type="ECO:0000256" key="5">
    <source>
        <dbReference type="ARBA" id="ARBA00022692"/>
    </source>
</evidence>
<dbReference type="Proteomes" id="UP000184517">
    <property type="component" value="Unassembled WGS sequence"/>
</dbReference>
<feature type="domain" description="Tripartite ATP-independent periplasmic transporters DctQ component" evidence="10">
    <location>
        <begin position="25"/>
        <end position="152"/>
    </location>
</feature>
<feature type="transmembrane region" description="Helical" evidence="9">
    <location>
        <begin position="46"/>
        <end position="63"/>
    </location>
</feature>
<dbReference type="EMBL" id="FQVF01000015">
    <property type="protein sequence ID" value="SHG07184.1"/>
    <property type="molecule type" value="Genomic_DNA"/>
</dbReference>
<feature type="transmembrane region" description="Helical" evidence="9">
    <location>
        <begin position="84"/>
        <end position="106"/>
    </location>
</feature>